<name>A0A2M6W746_9BACT</name>
<dbReference type="Proteomes" id="UP000231426">
    <property type="component" value="Unassembled WGS sequence"/>
</dbReference>
<evidence type="ECO:0000313" key="2">
    <source>
        <dbReference type="Proteomes" id="UP000231426"/>
    </source>
</evidence>
<sequence>MAAEDYLDIVEFATLKKLLLKIGCELRAFGVVKRVGPGAKITQAELMKLRSLASACGIMANVQKALLTPWPGQNNVIPNIEIPPAINSANKPNSQTNLPFVPIGLINIWSRFYKEVFGLTVNMSKVKFPVRVEHFGWTVVVAEELGDKTLNTVIEVCKKMFLVRTYIRNDNLQSVVTFNDRDPQVIGSYAVYPRANLMADIENLNLSANEIKLRSIITMTLLERLIVEVFIFWSRNKHLDEKTFTLCCGSRDLWDDVPVCGYLSGAVFQITSRVAGNYDTYYRARTVIF</sequence>
<dbReference type="EMBL" id="PFBV01000003">
    <property type="protein sequence ID" value="PIT88610.1"/>
    <property type="molecule type" value="Genomic_DNA"/>
</dbReference>
<protein>
    <submittedName>
        <fullName evidence="1">Uncharacterized protein</fullName>
    </submittedName>
</protein>
<reference evidence="2" key="1">
    <citation type="submission" date="2017-09" db="EMBL/GenBank/DDBJ databases">
        <title>Depth-based differentiation of microbial function through sediment-hosted aquifers and enrichment of novel symbionts in the deep terrestrial subsurface.</title>
        <authorList>
            <person name="Probst A.J."/>
            <person name="Ladd B."/>
            <person name="Jarett J.K."/>
            <person name="Geller-Mcgrath D.E."/>
            <person name="Sieber C.M.K."/>
            <person name="Emerson J.B."/>
            <person name="Anantharaman K."/>
            <person name="Thomas B.C."/>
            <person name="Malmstrom R."/>
            <person name="Stieglmeier M."/>
            <person name="Klingl A."/>
            <person name="Woyke T."/>
            <person name="Ryan C.M."/>
            <person name="Banfield J.F."/>
        </authorList>
    </citation>
    <scope>NUCLEOTIDE SEQUENCE [LARGE SCALE GENOMIC DNA]</scope>
</reference>
<dbReference type="AlphaFoldDB" id="A0A2M6W746"/>
<evidence type="ECO:0000313" key="1">
    <source>
        <dbReference type="EMBL" id="PIT88610.1"/>
    </source>
</evidence>
<comment type="caution">
    <text evidence="1">The sequence shown here is derived from an EMBL/GenBank/DDBJ whole genome shotgun (WGS) entry which is preliminary data.</text>
</comment>
<gene>
    <name evidence="1" type="ORF">COU29_02445</name>
</gene>
<proteinExistence type="predicted"/>
<accession>A0A2M6W746</accession>
<organism evidence="1 2">
    <name type="scientific">Candidatus Magasanikbacteria bacterium CG10_big_fil_rev_8_21_14_0_10_36_32</name>
    <dbReference type="NCBI Taxonomy" id="1974646"/>
    <lineage>
        <taxon>Bacteria</taxon>
        <taxon>Candidatus Magasanikiibacteriota</taxon>
    </lineage>
</organism>